<reference evidence="1 2" key="1">
    <citation type="submission" date="2019-09" db="EMBL/GenBank/DDBJ databases">
        <title>Polymorphobacter sp. isolated from a lake in China.</title>
        <authorList>
            <person name="Liu Z."/>
        </authorList>
    </citation>
    <scope>NUCLEOTIDE SEQUENCE [LARGE SCALE GENOMIC DNA]</scope>
    <source>
        <strain evidence="1 2">D40P</strain>
    </source>
</reference>
<dbReference type="AlphaFoldDB" id="A0A7C9GQ45"/>
<keyword evidence="2" id="KW-1185">Reference proteome</keyword>
<name>A0A7C9GQ45_9SPHN</name>
<dbReference type="Proteomes" id="UP000481327">
    <property type="component" value="Unassembled WGS sequence"/>
</dbReference>
<dbReference type="EMBL" id="WIOL01000004">
    <property type="protein sequence ID" value="MQT17995.1"/>
    <property type="molecule type" value="Genomic_DNA"/>
</dbReference>
<gene>
    <name evidence="1" type="ORF">F3168_12080</name>
</gene>
<accession>A0A7C9GQ45</accession>
<evidence type="ECO:0000313" key="2">
    <source>
        <dbReference type="Proteomes" id="UP000481327"/>
    </source>
</evidence>
<evidence type="ECO:0000313" key="1">
    <source>
        <dbReference type="EMBL" id="MQT17995.1"/>
    </source>
</evidence>
<comment type="caution">
    <text evidence="1">The sequence shown here is derived from an EMBL/GenBank/DDBJ whole genome shotgun (WGS) entry which is preliminary data.</text>
</comment>
<protein>
    <submittedName>
        <fullName evidence="1">Uncharacterized protein</fullName>
    </submittedName>
</protein>
<sequence>MNKGPSDYFAADTPDDWSAGVVVRLPRQVRRGIVIEAREGVFANGSPYAFVWYEFQLGRGTIGKVSGYICPVKSMSEAKRLAKERGLPFIDRTRVTSSAPAPLPGAA</sequence>
<dbReference type="RefSeq" id="WP_152578450.1">
    <property type="nucleotide sequence ID" value="NZ_JAATJI010000001.1"/>
</dbReference>
<proteinExistence type="predicted"/>
<organism evidence="1 2">
    <name type="scientific">Sandarakinorhabdus fusca</name>
    <dbReference type="NCBI Taxonomy" id="1439888"/>
    <lineage>
        <taxon>Bacteria</taxon>
        <taxon>Pseudomonadati</taxon>
        <taxon>Pseudomonadota</taxon>
        <taxon>Alphaproteobacteria</taxon>
        <taxon>Sphingomonadales</taxon>
        <taxon>Sphingosinicellaceae</taxon>
        <taxon>Sandarakinorhabdus</taxon>
    </lineage>
</organism>